<dbReference type="Pfam" id="PF13639">
    <property type="entry name" value="zf-RING_2"/>
    <property type="match status" value="1"/>
</dbReference>
<evidence type="ECO:0000256" key="17">
    <source>
        <dbReference type="SAM" id="SignalP"/>
    </source>
</evidence>
<dbReference type="CDD" id="cd16461">
    <property type="entry name" value="RING-H2_EL5-like"/>
    <property type="match status" value="1"/>
</dbReference>
<keyword evidence="12 16" id="KW-1133">Transmembrane helix</keyword>
<feature type="signal peptide" evidence="17">
    <location>
        <begin position="1"/>
        <end position="19"/>
    </location>
</feature>
<dbReference type="STRING" id="429701.A0A2G9HZV0"/>
<dbReference type="OrthoDB" id="8062037at2759"/>
<dbReference type="Proteomes" id="UP000231279">
    <property type="component" value="Unassembled WGS sequence"/>
</dbReference>
<dbReference type="EMBL" id="NKXS01000645">
    <property type="protein sequence ID" value="PIN23035.1"/>
    <property type="molecule type" value="Genomic_DNA"/>
</dbReference>
<feature type="chain" id="PRO_5013708439" description="RING-type E3 ubiquitin transferase" evidence="17">
    <location>
        <begin position="20"/>
        <end position="398"/>
    </location>
</feature>
<reference evidence="20" key="1">
    <citation type="journal article" date="2018" name="Gigascience">
        <title>Genome assembly of the Pink Ipe (Handroanthus impetiginosus, Bignoniaceae), a highly valued, ecologically keystone Neotropical timber forest tree.</title>
        <authorList>
            <person name="Silva-Junior O.B."/>
            <person name="Grattapaglia D."/>
            <person name="Novaes E."/>
            <person name="Collevatti R.G."/>
        </authorList>
    </citation>
    <scope>NUCLEOTIDE SEQUENCE [LARGE SCALE GENOMIC DNA]</scope>
    <source>
        <strain evidence="20">cv. UFG-1</strain>
    </source>
</reference>
<comment type="subcellular location">
    <subcellularLocation>
        <location evidence="2">Membrane</location>
        <topology evidence="2">Single-pass membrane protein</topology>
    </subcellularLocation>
</comment>
<dbReference type="GO" id="GO:0008270">
    <property type="term" value="F:zinc ion binding"/>
    <property type="evidence" value="ECO:0007669"/>
    <property type="project" value="UniProtKB-KW"/>
</dbReference>
<evidence type="ECO:0000256" key="8">
    <source>
        <dbReference type="ARBA" id="ARBA00022729"/>
    </source>
</evidence>
<comment type="catalytic activity">
    <reaction evidence="1">
        <text>S-ubiquitinyl-[E2 ubiquitin-conjugating enzyme]-L-cysteine + [acceptor protein]-L-lysine = [E2 ubiquitin-conjugating enzyme]-L-cysteine + N(6)-ubiquitinyl-[acceptor protein]-L-lysine.</text>
        <dbReference type="EC" id="2.3.2.27"/>
    </reaction>
</comment>
<evidence type="ECO:0000256" key="11">
    <source>
        <dbReference type="ARBA" id="ARBA00022833"/>
    </source>
</evidence>
<evidence type="ECO:0000256" key="3">
    <source>
        <dbReference type="ARBA" id="ARBA00004906"/>
    </source>
</evidence>
<dbReference type="EC" id="2.3.2.27" evidence="4"/>
<keyword evidence="13 16" id="KW-0472">Membrane</keyword>
<keyword evidence="20" id="KW-1185">Reference proteome</keyword>
<keyword evidence="6 16" id="KW-0812">Transmembrane</keyword>
<comment type="similarity">
    <text evidence="14">Belongs to the RING-type zinc finger family. ATL subfamily.</text>
</comment>
<evidence type="ECO:0000313" key="19">
    <source>
        <dbReference type="EMBL" id="PIN23035.1"/>
    </source>
</evidence>
<dbReference type="PANTHER" id="PTHR46539">
    <property type="entry name" value="E3 UBIQUITIN-PROTEIN LIGASE ATL42"/>
    <property type="match status" value="1"/>
</dbReference>
<comment type="pathway">
    <text evidence="3">Protein modification; protein ubiquitination.</text>
</comment>
<dbReference type="InterPro" id="IPR001841">
    <property type="entry name" value="Znf_RING"/>
</dbReference>
<name>A0A2G9HZV0_9LAMI</name>
<evidence type="ECO:0000256" key="13">
    <source>
        <dbReference type="ARBA" id="ARBA00023136"/>
    </source>
</evidence>
<comment type="caution">
    <text evidence="19">The sequence shown here is derived from an EMBL/GenBank/DDBJ whole genome shotgun (WGS) entry which is preliminary data.</text>
</comment>
<dbReference type="InterPro" id="IPR013083">
    <property type="entry name" value="Znf_RING/FYVE/PHD"/>
</dbReference>
<evidence type="ECO:0000256" key="5">
    <source>
        <dbReference type="ARBA" id="ARBA00022679"/>
    </source>
</evidence>
<evidence type="ECO:0000313" key="20">
    <source>
        <dbReference type="Proteomes" id="UP000231279"/>
    </source>
</evidence>
<evidence type="ECO:0000256" key="6">
    <source>
        <dbReference type="ARBA" id="ARBA00022692"/>
    </source>
</evidence>
<evidence type="ECO:0000256" key="1">
    <source>
        <dbReference type="ARBA" id="ARBA00000900"/>
    </source>
</evidence>
<keyword evidence="5" id="KW-0808">Transferase</keyword>
<dbReference type="PANTHER" id="PTHR46539:SF12">
    <property type="entry name" value="E3 UBIQUITIN-PROTEIN LIGASE ATL42-LIKE"/>
    <property type="match status" value="1"/>
</dbReference>
<dbReference type="Gene3D" id="3.30.40.10">
    <property type="entry name" value="Zinc/RING finger domain, C3HC4 (zinc finger)"/>
    <property type="match status" value="1"/>
</dbReference>
<evidence type="ECO:0000256" key="9">
    <source>
        <dbReference type="ARBA" id="ARBA00022771"/>
    </source>
</evidence>
<feature type="transmembrane region" description="Helical" evidence="16">
    <location>
        <begin position="35"/>
        <end position="56"/>
    </location>
</feature>
<organism evidence="19 20">
    <name type="scientific">Handroanthus impetiginosus</name>
    <dbReference type="NCBI Taxonomy" id="429701"/>
    <lineage>
        <taxon>Eukaryota</taxon>
        <taxon>Viridiplantae</taxon>
        <taxon>Streptophyta</taxon>
        <taxon>Embryophyta</taxon>
        <taxon>Tracheophyta</taxon>
        <taxon>Spermatophyta</taxon>
        <taxon>Magnoliopsida</taxon>
        <taxon>eudicotyledons</taxon>
        <taxon>Gunneridae</taxon>
        <taxon>Pentapetalae</taxon>
        <taxon>asterids</taxon>
        <taxon>lamiids</taxon>
        <taxon>Lamiales</taxon>
        <taxon>Bignoniaceae</taxon>
        <taxon>Crescentiina</taxon>
        <taxon>Tabebuia alliance</taxon>
        <taxon>Handroanthus</taxon>
    </lineage>
</organism>
<dbReference type="SMART" id="SM00184">
    <property type="entry name" value="RING"/>
    <property type="match status" value="1"/>
</dbReference>
<evidence type="ECO:0000256" key="2">
    <source>
        <dbReference type="ARBA" id="ARBA00004167"/>
    </source>
</evidence>
<dbReference type="PROSITE" id="PS50089">
    <property type="entry name" value="ZF_RING_2"/>
    <property type="match status" value="1"/>
</dbReference>
<evidence type="ECO:0000256" key="10">
    <source>
        <dbReference type="ARBA" id="ARBA00022786"/>
    </source>
</evidence>
<gene>
    <name evidence="19" type="ORF">CDL12_04257</name>
</gene>
<evidence type="ECO:0000259" key="18">
    <source>
        <dbReference type="PROSITE" id="PS50089"/>
    </source>
</evidence>
<keyword evidence="8 17" id="KW-0732">Signal</keyword>
<evidence type="ECO:0000256" key="7">
    <source>
        <dbReference type="ARBA" id="ARBA00022723"/>
    </source>
</evidence>
<evidence type="ECO:0000256" key="4">
    <source>
        <dbReference type="ARBA" id="ARBA00012483"/>
    </source>
</evidence>
<sequence>MDILREIISVLCMLICVKAQETSNHNDNNPLHPSIVGVLLVLSIMFLLTFLIVAYAKFCHIPELYRAHEEQNPGGILRSSSRFSGIDRTIIESLPFFRFSSLKGSKEGLECAVCLSRFEETEILRLLPKCRHAFHMNCIDKWLESHSSCPLCRYRFNLGDLKSLTYTSSFRSPCISAEEQNLEFFIQREEYQGRSSRFNFAETFQKLARGKREEPLIQESRNQNDKRKLLHNVKHKIIVSDVIYKSRWSDVNSSDLMSLNSEMLNAVSSKRFSLMESPSRRFTNELLATEQILKIKEDMEWKRTYESKVSRIENSSAAISTTSKSLDPAQERSMSEITNMSRFAEFNARSRVSDLSATADMEKEENVRRLWLPIARRTIQWFADGETSSEAKRHAVNI</sequence>
<keyword evidence="11" id="KW-0862">Zinc</keyword>
<dbReference type="FunFam" id="3.30.40.10:FF:000285">
    <property type="entry name" value="RING-H2 finger protein ATL43"/>
    <property type="match status" value="1"/>
</dbReference>
<evidence type="ECO:0000256" key="14">
    <source>
        <dbReference type="ARBA" id="ARBA00024209"/>
    </source>
</evidence>
<feature type="domain" description="RING-type" evidence="18">
    <location>
        <begin position="111"/>
        <end position="153"/>
    </location>
</feature>
<accession>A0A2G9HZV0</accession>
<keyword evidence="7" id="KW-0479">Metal-binding</keyword>
<keyword evidence="10" id="KW-0833">Ubl conjugation pathway</keyword>
<dbReference type="GO" id="GO:0016020">
    <property type="term" value="C:membrane"/>
    <property type="evidence" value="ECO:0007669"/>
    <property type="project" value="UniProtKB-SubCell"/>
</dbReference>
<protein>
    <recommendedName>
        <fullName evidence="4">RING-type E3 ubiquitin transferase</fullName>
        <ecNumber evidence="4">2.3.2.27</ecNumber>
    </recommendedName>
</protein>
<dbReference type="SUPFAM" id="SSF57850">
    <property type="entry name" value="RING/U-box"/>
    <property type="match status" value="1"/>
</dbReference>
<keyword evidence="9 15" id="KW-0863">Zinc-finger</keyword>
<evidence type="ECO:0000256" key="12">
    <source>
        <dbReference type="ARBA" id="ARBA00022989"/>
    </source>
</evidence>
<dbReference type="AlphaFoldDB" id="A0A2G9HZV0"/>
<evidence type="ECO:0000256" key="15">
    <source>
        <dbReference type="PROSITE-ProRule" id="PRU00175"/>
    </source>
</evidence>
<evidence type="ECO:0000256" key="16">
    <source>
        <dbReference type="SAM" id="Phobius"/>
    </source>
</evidence>
<proteinExistence type="inferred from homology"/>
<dbReference type="GO" id="GO:0061630">
    <property type="term" value="F:ubiquitin protein ligase activity"/>
    <property type="evidence" value="ECO:0007669"/>
    <property type="project" value="UniProtKB-EC"/>
</dbReference>